<accession>A0A1B6MI75</accession>
<feature type="non-terminal residue" evidence="1">
    <location>
        <position position="181"/>
    </location>
</feature>
<protein>
    <submittedName>
        <fullName evidence="1">Uncharacterized protein</fullName>
    </submittedName>
</protein>
<dbReference type="AlphaFoldDB" id="A0A1B6MI75"/>
<sequence>RNRDASLCLLEVLFCCPSEVMPRVVPLLRSVLNRDRVEGRVELSSYIWSRLSQSLSDLTPPYFQSRAGKVGCLVYLACKAVPAAPDPRLLLRTGHQLQRAVCQPVADPAACHILHAQLFKLAYIIVLKTVRVEDYRVLKMYLQESALLQALLQSLNSGSKFVIIPALRLLSYLYCMQKAYN</sequence>
<organism evidence="1">
    <name type="scientific">Graphocephala atropunctata</name>
    <dbReference type="NCBI Taxonomy" id="36148"/>
    <lineage>
        <taxon>Eukaryota</taxon>
        <taxon>Metazoa</taxon>
        <taxon>Ecdysozoa</taxon>
        <taxon>Arthropoda</taxon>
        <taxon>Hexapoda</taxon>
        <taxon>Insecta</taxon>
        <taxon>Pterygota</taxon>
        <taxon>Neoptera</taxon>
        <taxon>Paraneoptera</taxon>
        <taxon>Hemiptera</taxon>
        <taxon>Auchenorrhyncha</taxon>
        <taxon>Membracoidea</taxon>
        <taxon>Cicadellidae</taxon>
        <taxon>Cicadellinae</taxon>
        <taxon>Cicadellini</taxon>
        <taxon>Graphocephala</taxon>
    </lineage>
</organism>
<reference evidence="1" key="1">
    <citation type="submission" date="2015-11" db="EMBL/GenBank/DDBJ databases">
        <title>De novo transcriptome assembly of four potential Pierce s Disease insect vectors from Arizona vineyards.</title>
        <authorList>
            <person name="Tassone E.E."/>
        </authorList>
    </citation>
    <scope>NUCLEOTIDE SEQUENCE</scope>
</reference>
<feature type="non-terminal residue" evidence="1">
    <location>
        <position position="1"/>
    </location>
</feature>
<evidence type="ECO:0000313" key="1">
    <source>
        <dbReference type="EMBL" id="JAT35603.1"/>
    </source>
</evidence>
<proteinExistence type="predicted"/>
<name>A0A1B6MI75_9HEMI</name>
<dbReference type="EMBL" id="GEBQ01004374">
    <property type="protein sequence ID" value="JAT35603.1"/>
    <property type="molecule type" value="Transcribed_RNA"/>
</dbReference>
<gene>
    <name evidence="1" type="ORF">g.2216</name>
</gene>